<feature type="region of interest" description="Disordered" evidence="1">
    <location>
        <begin position="58"/>
        <end position="86"/>
    </location>
</feature>
<keyword evidence="2" id="KW-0732">Signal</keyword>
<evidence type="ECO:0000313" key="3">
    <source>
        <dbReference type="EMBL" id="KAF2843593.1"/>
    </source>
</evidence>
<feature type="chain" id="PRO_5040194729" evidence="2">
    <location>
        <begin position="24"/>
        <end position="323"/>
    </location>
</feature>
<keyword evidence="4" id="KW-1185">Reference proteome</keyword>
<dbReference type="Proteomes" id="UP000799429">
    <property type="component" value="Unassembled WGS sequence"/>
</dbReference>
<gene>
    <name evidence="3" type="ORF">M501DRAFT_1028375</name>
</gene>
<evidence type="ECO:0000256" key="2">
    <source>
        <dbReference type="SAM" id="SignalP"/>
    </source>
</evidence>
<dbReference type="AlphaFoldDB" id="A0A9P4SJ21"/>
<sequence length="323" mass="36036">MLFSKATCLAIALAAGLASEVAATPIDHMKRGFFSLVARKPQPVPAFPESQMIEDFNKRSYSLSERGRRRNRNRNGRNGRNGRNNDNDIVIVQQELTQIFANDDAIVVNQVKNQLIAVSNENNRRDRRRRANYRRNNRDVSTVIQVVQVVQIVQINNNDDNDRNDRFDRFGNRIDNGRNERNLYALSSLFANPGKERTETVQITANETMTVTEDLAATATTEIILTTDGAAEATEGLEGIAEATEGLEGIAEATEGIAEATGTIDAELAIETDPAVEAELEDDRKPTRVKLFERAPTWSRVDEDPAATVFLRQENLFFAVVNN</sequence>
<organism evidence="3 4">
    <name type="scientific">Patellaria atrata CBS 101060</name>
    <dbReference type="NCBI Taxonomy" id="1346257"/>
    <lineage>
        <taxon>Eukaryota</taxon>
        <taxon>Fungi</taxon>
        <taxon>Dikarya</taxon>
        <taxon>Ascomycota</taxon>
        <taxon>Pezizomycotina</taxon>
        <taxon>Dothideomycetes</taxon>
        <taxon>Dothideomycetes incertae sedis</taxon>
        <taxon>Patellariales</taxon>
        <taxon>Patellariaceae</taxon>
        <taxon>Patellaria</taxon>
    </lineage>
</organism>
<evidence type="ECO:0000313" key="4">
    <source>
        <dbReference type="Proteomes" id="UP000799429"/>
    </source>
</evidence>
<dbReference type="EMBL" id="MU006089">
    <property type="protein sequence ID" value="KAF2843593.1"/>
    <property type="molecule type" value="Genomic_DNA"/>
</dbReference>
<proteinExistence type="predicted"/>
<reference evidence="3" key="1">
    <citation type="journal article" date="2020" name="Stud. Mycol.">
        <title>101 Dothideomycetes genomes: a test case for predicting lifestyles and emergence of pathogens.</title>
        <authorList>
            <person name="Haridas S."/>
            <person name="Albert R."/>
            <person name="Binder M."/>
            <person name="Bloem J."/>
            <person name="Labutti K."/>
            <person name="Salamov A."/>
            <person name="Andreopoulos B."/>
            <person name="Baker S."/>
            <person name="Barry K."/>
            <person name="Bills G."/>
            <person name="Bluhm B."/>
            <person name="Cannon C."/>
            <person name="Castanera R."/>
            <person name="Culley D."/>
            <person name="Daum C."/>
            <person name="Ezra D."/>
            <person name="Gonzalez J."/>
            <person name="Henrissat B."/>
            <person name="Kuo A."/>
            <person name="Liang C."/>
            <person name="Lipzen A."/>
            <person name="Lutzoni F."/>
            <person name="Magnuson J."/>
            <person name="Mondo S."/>
            <person name="Nolan M."/>
            <person name="Ohm R."/>
            <person name="Pangilinan J."/>
            <person name="Park H.-J."/>
            <person name="Ramirez L."/>
            <person name="Alfaro M."/>
            <person name="Sun H."/>
            <person name="Tritt A."/>
            <person name="Yoshinaga Y."/>
            <person name="Zwiers L.-H."/>
            <person name="Turgeon B."/>
            <person name="Goodwin S."/>
            <person name="Spatafora J."/>
            <person name="Crous P."/>
            <person name="Grigoriev I."/>
        </authorList>
    </citation>
    <scope>NUCLEOTIDE SEQUENCE</scope>
    <source>
        <strain evidence="3">CBS 101060</strain>
    </source>
</reference>
<evidence type="ECO:0000256" key="1">
    <source>
        <dbReference type="SAM" id="MobiDB-lite"/>
    </source>
</evidence>
<feature type="compositionally biased region" description="Basic residues" evidence="1">
    <location>
        <begin position="67"/>
        <end position="77"/>
    </location>
</feature>
<protein>
    <submittedName>
        <fullName evidence="3">Uncharacterized protein</fullName>
    </submittedName>
</protein>
<comment type="caution">
    <text evidence="3">The sequence shown here is derived from an EMBL/GenBank/DDBJ whole genome shotgun (WGS) entry which is preliminary data.</text>
</comment>
<accession>A0A9P4SJ21</accession>
<name>A0A9P4SJ21_9PEZI</name>
<feature type="signal peptide" evidence="2">
    <location>
        <begin position="1"/>
        <end position="23"/>
    </location>
</feature>